<evidence type="ECO:0000256" key="1">
    <source>
        <dbReference type="ARBA" id="ARBA00009500"/>
    </source>
</evidence>
<dbReference type="InterPro" id="IPR023796">
    <property type="entry name" value="Serpin_dom"/>
</dbReference>
<accession>A0A0N4ULR0</accession>
<protein>
    <submittedName>
        <fullName evidence="7">SERPIN domain-containing protein</fullName>
    </submittedName>
</protein>
<dbReference type="InterPro" id="IPR036186">
    <property type="entry name" value="Serpin_sf"/>
</dbReference>
<evidence type="ECO:0000259" key="3">
    <source>
        <dbReference type="SMART" id="SM00093"/>
    </source>
</evidence>
<sequence>MSATVAQTDFAINLLKSASEQTAIISPFSIGIALAMVYTGSDGRTKQQMMDILAKGATDQELHEYFSEILSNFAGETKDFTLTIANRLYVQKGFNLKDAYIEAIKEKYSSQLYPIDFKKAAEVAKEVNIFVEEKTNSKIKDLLSTDNINDDTRLLLINAVYFKGLWLKNFNPKRTLMKSFYISETKQNQVSMMHAEDEFDYTEDDDVQVLGIPYKDFKSMMYIFLPKQKFALSEMEKDVNGQWILEHINNCISTKVNVEIPKFKLEKKFELVDALCKMGMVDAFEMNADFSKISDAPLFISDVIHKVLLEV</sequence>
<dbReference type="AlphaFoldDB" id="A0A0N4ULR0"/>
<dbReference type="Proteomes" id="UP000038040">
    <property type="component" value="Unplaced"/>
</dbReference>
<evidence type="ECO:0000313" key="7">
    <source>
        <dbReference type="WBParaSite" id="DME_0000874601-mRNA-1"/>
    </source>
</evidence>
<evidence type="ECO:0000313" key="4">
    <source>
        <dbReference type="EMBL" id="VDN52664.1"/>
    </source>
</evidence>
<dbReference type="InterPro" id="IPR000215">
    <property type="entry name" value="Serpin_fam"/>
</dbReference>
<feature type="domain" description="Serpin" evidence="3">
    <location>
        <begin position="12"/>
        <end position="311"/>
    </location>
</feature>
<dbReference type="GO" id="GO:0005615">
    <property type="term" value="C:extracellular space"/>
    <property type="evidence" value="ECO:0007669"/>
    <property type="project" value="InterPro"/>
</dbReference>
<name>A0A0N4ULR0_DRAME</name>
<gene>
    <name evidence="4" type="ORF">DME_LOCUS2637</name>
</gene>
<dbReference type="Gene3D" id="3.30.497.10">
    <property type="entry name" value="Antithrombin, subunit I, domain 2"/>
    <property type="match status" value="1"/>
</dbReference>
<dbReference type="SUPFAM" id="SSF56574">
    <property type="entry name" value="Serpins"/>
    <property type="match status" value="1"/>
</dbReference>
<comment type="similarity">
    <text evidence="1 2">Belongs to the serpin family.</text>
</comment>
<dbReference type="Pfam" id="PF00079">
    <property type="entry name" value="Serpin"/>
    <property type="match status" value="1"/>
</dbReference>
<dbReference type="SMART" id="SM00093">
    <property type="entry name" value="SERPIN"/>
    <property type="match status" value="1"/>
</dbReference>
<organism evidence="5 7">
    <name type="scientific">Dracunculus medinensis</name>
    <name type="common">Guinea worm</name>
    <dbReference type="NCBI Taxonomy" id="318479"/>
    <lineage>
        <taxon>Eukaryota</taxon>
        <taxon>Metazoa</taxon>
        <taxon>Ecdysozoa</taxon>
        <taxon>Nematoda</taxon>
        <taxon>Chromadorea</taxon>
        <taxon>Rhabditida</taxon>
        <taxon>Spirurina</taxon>
        <taxon>Dracunculoidea</taxon>
        <taxon>Dracunculidae</taxon>
        <taxon>Dracunculus</taxon>
    </lineage>
</organism>
<proteinExistence type="inferred from homology"/>
<dbReference type="STRING" id="318479.A0A0N4ULR0"/>
<dbReference type="EMBL" id="UYYG01000071">
    <property type="protein sequence ID" value="VDN52664.1"/>
    <property type="molecule type" value="Genomic_DNA"/>
</dbReference>
<dbReference type="InterPro" id="IPR042185">
    <property type="entry name" value="Serpin_sf_2"/>
</dbReference>
<reference evidence="4 6" key="2">
    <citation type="submission" date="2018-11" db="EMBL/GenBank/DDBJ databases">
        <authorList>
            <consortium name="Pathogen Informatics"/>
        </authorList>
    </citation>
    <scope>NUCLEOTIDE SEQUENCE [LARGE SCALE GENOMIC DNA]</scope>
</reference>
<evidence type="ECO:0000313" key="6">
    <source>
        <dbReference type="Proteomes" id="UP000274756"/>
    </source>
</evidence>
<dbReference type="PANTHER" id="PTHR11461:SF211">
    <property type="entry name" value="GH10112P-RELATED"/>
    <property type="match status" value="1"/>
</dbReference>
<keyword evidence="6" id="KW-1185">Reference proteome</keyword>
<dbReference type="Proteomes" id="UP000274756">
    <property type="component" value="Unassembled WGS sequence"/>
</dbReference>
<dbReference type="PANTHER" id="PTHR11461">
    <property type="entry name" value="SERINE PROTEASE INHIBITOR, SERPIN"/>
    <property type="match status" value="1"/>
</dbReference>
<reference evidence="7" key="1">
    <citation type="submission" date="2017-02" db="UniProtKB">
        <authorList>
            <consortium name="WormBaseParasite"/>
        </authorList>
    </citation>
    <scope>IDENTIFICATION</scope>
</reference>
<dbReference type="InterPro" id="IPR042178">
    <property type="entry name" value="Serpin_sf_1"/>
</dbReference>
<dbReference type="OrthoDB" id="9518664at2759"/>
<dbReference type="GO" id="GO:0004867">
    <property type="term" value="F:serine-type endopeptidase inhibitor activity"/>
    <property type="evidence" value="ECO:0007669"/>
    <property type="project" value="InterPro"/>
</dbReference>
<dbReference type="WBParaSite" id="DME_0000874601-mRNA-1">
    <property type="protein sequence ID" value="DME_0000874601-mRNA-1"/>
    <property type="gene ID" value="DME_0000874601"/>
</dbReference>
<evidence type="ECO:0000256" key="2">
    <source>
        <dbReference type="RuleBase" id="RU000411"/>
    </source>
</evidence>
<dbReference type="Gene3D" id="2.30.39.10">
    <property type="entry name" value="Alpha-1-antitrypsin, domain 1"/>
    <property type="match status" value="1"/>
</dbReference>
<evidence type="ECO:0000313" key="5">
    <source>
        <dbReference type="Proteomes" id="UP000038040"/>
    </source>
</evidence>